<evidence type="ECO:0000313" key="3">
    <source>
        <dbReference type="Proteomes" id="UP001283361"/>
    </source>
</evidence>
<dbReference type="Proteomes" id="UP001283361">
    <property type="component" value="Unassembled WGS sequence"/>
</dbReference>
<dbReference type="EMBL" id="JAWDGP010006750">
    <property type="protein sequence ID" value="KAK3736071.1"/>
    <property type="molecule type" value="Genomic_DNA"/>
</dbReference>
<dbReference type="PANTHER" id="PTHR36696">
    <property type="entry name" value="AGAP012002-PA"/>
    <property type="match status" value="1"/>
</dbReference>
<protein>
    <submittedName>
        <fullName evidence="2">Uncharacterized protein</fullName>
    </submittedName>
</protein>
<accession>A0AAE0Y7V7</accession>
<comment type="caution">
    <text evidence="2">The sequence shown here is derived from an EMBL/GenBank/DDBJ whole genome shotgun (WGS) entry which is preliminary data.</text>
</comment>
<name>A0AAE0Y7V7_9GAST</name>
<feature type="region of interest" description="Disordered" evidence="1">
    <location>
        <begin position="1"/>
        <end position="24"/>
    </location>
</feature>
<proteinExistence type="predicted"/>
<evidence type="ECO:0000256" key="1">
    <source>
        <dbReference type="SAM" id="MobiDB-lite"/>
    </source>
</evidence>
<sequence>MSMASRHASQASCRSTQTGPFTRTVTLPPHVEEVLHAKPTSALRQLQVSGQGLHSPSTLLPSLDRRTKLLPWERPADVTKQSRTDSVTEVGLMGKRHWGLKVDGKEALGLKVDGKEALGLKVDGKEALGLKVDGKEALGLKVDGKEALGLKVYGKEALGLKIDGKEALGLKIYGKEALGLKVDGKEALGLKVDGKEALGLKIDGKEALGLKIDGKAALGLKVDGKEALGLKIDGKEALGLNVDGKEALGLKIDGKEALGLKIDGKEALGLKLDGKAALGLKIYGKEALGLKIDGKEALGLKLDGKAALGLKVSVTMINHVFASSVNYGKFVSCVLRSAVSFGQGGPVLRTVRSKSGFGRQRKVTQHSNQIGDNRYLKLYEVIDSNPYGKISFTNSNEPMHPIAGWVIHQLEHSCRSARFALPSNYSSLEDMTPLEYLEKYTILSRTQRRKYNLIFAKYMDRQEKVLLFERLYPALNSMFADSLGRENFKTLCVSLFIGKDLKIQSKELFAGICALTERLFWSSYMEAHDNTFFICGENRSLLECADFCGLKGKIQDLNLSIEMRTLLFSLA</sequence>
<dbReference type="AlphaFoldDB" id="A0AAE0Y7V7"/>
<keyword evidence="3" id="KW-1185">Reference proteome</keyword>
<reference evidence="2" key="1">
    <citation type="journal article" date="2023" name="G3 (Bethesda)">
        <title>A reference genome for the long-term kleptoplast-retaining sea slug Elysia crispata morphotype clarki.</title>
        <authorList>
            <person name="Eastman K.E."/>
            <person name="Pendleton A.L."/>
            <person name="Shaikh M.A."/>
            <person name="Suttiyut T."/>
            <person name="Ogas R."/>
            <person name="Tomko P."/>
            <person name="Gavelis G."/>
            <person name="Widhalm J.R."/>
            <person name="Wisecaver J.H."/>
        </authorList>
    </citation>
    <scope>NUCLEOTIDE SEQUENCE</scope>
    <source>
        <strain evidence="2">ECLA1</strain>
    </source>
</reference>
<evidence type="ECO:0000313" key="2">
    <source>
        <dbReference type="EMBL" id="KAK3736071.1"/>
    </source>
</evidence>
<dbReference type="PANTHER" id="PTHR36696:SF1">
    <property type="entry name" value="EF-HAND DOMAIN-CONTAINING PROTEIN"/>
    <property type="match status" value="1"/>
</dbReference>
<organism evidence="2 3">
    <name type="scientific">Elysia crispata</name>
    <name type="common">lettuce slug</name>
    <dbReference type="NCBI Taxonomy" id="231223"/>
    <lineage>
        <taxon>Eukaryota</taxon>
        <taxon>Metazoa</taxon>
        <taxon>Spiralia</taxon>
        <taxon>Lophotrochozoa</taxon>
        <taxon>Mollusca</taxon>
        <taxon>Gastropoda</taxon>
        <taxon>Heterobranchia</taxon>
        <taxon>Euthyneura</taxon>
        <taxon>Panpulmonata</taxon>
        <taxon>Sacoglossa</taxon>
        <taxon>Placobranchoidea</taxon>
        <taxon>Plakobranchidae</taxon>
        <taxon>Elysia</taxon>
    </lineage>
</organism>
<gene>
    <name evidence="2" type="ORF">RRG08_019951</name>
</gene>
<feature type="compositionally biased region" description="Polar residues" evidence="1">
    <location>
        <begin position="7"/>
        <end position="24"/>
    </location>
</feature>